<accession>A0A6L5YC83</accession>
<dbReference type="Pfam" id="PF19823">
    <property type="entry name" value="DUF6305"/>
    <property type="match status" value="1"/>
</dbReference>
<proteinExistence type="predicted"/>
<dbReference type="EMBL" id="VUNH01000008">
    <property type="protein sequence ID" value="MST55954.1"/>
    <property type="molecule type" value="Genomic_DNA"/>
</dbReference>
<keyword evidence="1" id="KW-0732">Signal</keyword>
<comment type="caution">
    <text evidence="3">The sequence shown here is derived from an EMBL/GenBank/DDBJ whole genome shotgun (WGS) entry which is preliminary data.</text>
</comment>
<evidence type="ECO:0000259" key="2">
    <source>
        <dbReference type="Pfam" id="PF19823"/>
    </source>
</evidence>
<protein>
    <recommendedName>
        <fullName evidence="2">DUF6305 domain-containing protein</fullName>
    </recommendedName>
</protein>
<evidence type="ECO:0000256" key="1">
    <source>
        <dbReference type="SAM" id="SignalP"/>
    </source>
</evidence>
<evidence type="ECO:0000313" key="3">
    <source>
        <dbReference type="EMBL" id="MST55954.1"/>
    </source>
</evidence>
<reference evidence="3 4" key="1">
    <citation type="submission" date="2019-08" db="EMBL/GenBank/DDBJ databases">
        <title>In-depth cultivation of the pig gut microbiome towards novel bacterial diversity and tailored functional studies.</title>
        <authorList>
            <person name="Wylensek D."/>
            <person name="Hitch T.C.A."/>
            <person name="Clavel T."/>
        </authorList>
    </citation>
    <scope>NUCLEOTIDE SEQUENCE [LARGE SCALE GENOMIC DNA]</scope>
    <source>
        <strain evidence="3 4">SM-530-WT-4B</strain>
    </source>
</reference>
<keyword evidence="4" id="KW-1185">Reference proteome</keyword>
<feature type="signal peptide" evidence="1">
    <location>
        <begin position="1"/>
        <end position="23"/>
    </location>
</feature>
<dbReference type="Proteomes" id="UP000473699">
    <property type="component" value="Unassembled WGS sequence"/>
</dbReference>
<sequence length="184" mass="19455">MKTLKAAIFALLTIMLVTGSALAQNTFEAPVLITSAGQSIEAATVNFHFEKANIKAVLENLAKPAKLEGIKTLVVVPGHSLKGLGSAGIDEASELTRVNDLVEAAHTAGIPIICIHIGGKARRGTTSQPFIEASMKYAATCIVYDAGNEDGYFTDTCAKNNIPLITMPKAAFLAKNLKNLFPNQ</sequence>
<gene>
    <name evidence="3" type="ORF">FYJ74_07920</name>
</gene>
<organism evidence="3 4">
    <name type="scientific">Pyramidobacter porci</name>
    <dbReference type="NCBI Taxonomy" id="2605789"/>
    <lineage>
        <taxon>Bacteria</taxon>
        <taxon>Thermotogati</taxon>
        <taxon>Synergistota</taxon>
        <taxon>Synergistia</taxon>
        <taxon>Synergistales</taxon>
        <taxon>Dethiosulfovibrionaceae</taxon>
        <taxon>Pyramidobacter</taxon>
    </lineage>
</organism>
<dbReference type="AlphaFoldDB" id="A0A6L5YC83"/>
<evidence type="ECO:0000313" key="4">
    <source>
        <dbReference type="Proteomes" id="UP000473699"/>
    </source>
</evidence>
<feature type="domain" description="DUF6305" evidence="2">
    <location>
        <begin position="28"/>
        <end position="181"/>
    </location>
</feature>
<dbReference type="RefSeq" id="WP_154529044.1">
    <property type="nucleotide sequence ID" value="NZ_JAXDZJ010000162.1"/>
</dbReference>
<feature type="chain" id="PRO_5026789629" description="DUF6305 domain-containing protein" evidence="1">
    <location>
        <begin position="24"/>
        <end position="184"/>
    </location>
</feature>
<name>A0A6L5YC83_9BACT</name>
<dbReference type="InterPro" id="IPR046272">
    <property type="entry name" value="DUF6305"/>
</dbReference>